<proteinExistence type="predicted"/>
<keyword evidence="3" id="KW-1185">Reference proteome</keyword>
<name>A0A412FX05_9FIRM</name>
<organism evidence="2 3">
    <name type="scientific">Holdemania filiformis</name>
    <dbReference type="NCBI Taxonomy" id="61171"/>
    <lineage>
        <taxon>Bacteria</taxon>
        <taxon>Bacillati</taxon>
        <taxon>Bacillota</taxon>
        <taxon>Erysipelotrichia</taxon>
        <taxon>Erysipelotrichales</taxon>
        <taxon>Erysipelotrichaceae</taxon>
        <taxon>Holdemania</taxon>
    </lineage>
</organism>
<accession>A0A412FX05</accession>
<evidence type="ECO:0000313" key="2">
    <source>
        <dbReference type="EMBL" id="RGR72689.1"/>
    </source>
</evidence>
<evidence type="ECO:0000256" key="1">
    <source>
        <dbReference type="SAM" id="Phobius"/>
    </source>
</evidence>
<keyword evidence="1" id="KW-0812">Transmembrane</keyword>
<reference evidence="2 3" key="1">
    <citation type="submission" date="2018-08" db="EMBL/GenBank/DDBJ databases">
        <title>A genome reference for cultivated species of the human gut microbiota.</title>
        <authorList>
            <person name="Zou Y."/>
            <person name="Xue W."/>
            <person name="Luo G."/>
        </authorList>
    </citation>
    <scope>NUCLEOTIDE SEQUENCE [LARGE SCALE GENOMIC DNA]</scope>
    <source>
        <strain evidence="2 3">AF24-29</strain>
    </source>
</reference>
<dbReference type="EMBL" id="QRUP01000014">
    <property type="protein sequence ID" value="RGR72689.1"/>
    <property type="molecule type" value="Genomic_DNA"/>
</dbReference>
<dbReference type="GeneID" id="83016023"/>
<dbReference type="RefSeq" id="WP_117895367.1">
    <property type="nucleotide sequence ID" value="NZ_CABJCV010000014.1"/>
</dbReference>
<protein>
    <submittedName>
        <fullName evidence="2">Zinc ribbon domain-containing protein</fullName>
    </submittedName>
</protein>
<dbReference type="Proteomes" id="UP000284178">
    <property type="component" value="Unassembled WGS sequence"/>
</dbReference>
<sequence length="230" mass="26270">MICPHCGKENGNNNYCKYCGHAMTVAANLEPEENTKSSTKKAAVMAVGLFVVVLGLMLAMNLNSSLNKSSSYSGNQSWKNEVKDPVVNTPVKSDEEIFADVASTFRYYYQSYINASNEKNSDWIDHCTEALRQKQAERIYNNNADYIFENTAIWLDMDSYSVYFSGKYGYADFYVSVENDAWNRYTNEYVFNNPALSVEAEYDGYSWVITNVDSIDRSWLGSDYRNITNY</sequence>
<gene>
    <name evidence="2" type="ORF">DWY25_11530</name>
</gene>
<comment type="caution">
    <text evidence="2">The sequence shown here is derived from an EMBL/GenBank/DDBJ whole genome shotgun (WGS) entry which is preliminary data.</text>
</comment>
<feature type="transmembrane region" description="Helical" evidence="1">
    <location>
        <begin position="42"/>
        <end position="62"/>
    </location>
</feature>
<dbReference type="AlphaFoldDB" id="A0A412FX05"/>
<keyword evidence="1" id="KW-1133">Transmembrane helix</keyword>
<keyword evidence="1" id="KW-0472">Membrane</keyword>
<evidence type="ECO:0000313" key="3">
    <source>
        <dbReference type="Proteomes" id="UP000284178"/>
    </source>
</evidence>